<dbReference type="Pfam" id="PF07686">
    <property type="entry name" value="V-set"/>
    <property type="match status" value="1"/>
</dbReference>
<comment type="caution">
    <text evidence="14">The sequence shown here is derived from an EMBL/GenBank/DDBJ whole genome shotgun (WGS) entry which is preliminary data.</text>
</comment>
<dbReference type="PANTHER" id="PTHR44974:SF1">
    <property type="entry name" value="V-SET AND IMMUNOGLOBULIN DOMAIN-CONTAINING PROTEIN 1"/>
    <property type="match status" value="1"/>
</dbReference>
<feature type="domain" description="Ig-like" evidence="13">
    <location>
        <begin position="142"/>
        <end position="229"/>
    </location>
</feature>
<dbReference type="SMART" id="SM00408">
    <property type="entry name" value="IGc2"/>
    <property type="match status" value="2"/>
</dbReference>
<dbReference type="GO" id="GO:0030277">
    <property type="term" value="P:maintenance of gastrointestinal epithelium"/>
    <property type="evidence" value="ECO:0007669"/>
    <property type="project" value="InterPro"/>
</dbReference>
<dbReference type="PANTHER" id="PTHR44974">
    <property type="entry name" value="V-SET AND IMMUNOGLOBULIN DOMAIN-CONTAINING PROTEIN 1"/>
    <property type="match status" value="1"/>
</dbReference>
<evidence type="ECO:0000313" key="14">
    <source>
        <dbReference type="EMBL" id="KAI1903597.1"/>
    </source>
</evidence>
<evidence type="ECO:0000256" key="1">
    <source>
        <dbReference type="ARBA" id="ARBA00004479"/>
    </source>
</evidence>
<keyword evidence="4 12" id="KW-0732">Signal</keyword>
<proteinExistence type="predicted"/>
<feature type="signal peptide" evidence="12">
    <location>
        <begin position="1"/>
        <end position="20"/>
    </location>
</feature>
<sequence>MLTSQFCLIVLFSLIGNLHSLTVKTSPKSVNVTNGGNVTLLCTFTTTADSTSKLTIQWSFTQKSSMAPQQVYFYLDGSAVVGEDFAGRVIGPSYPNTTRNASITITKMNPSDSGMYTCEVLNFPDADGKIEGNIIVNVLERPSTPFCAIHGTVESGHRVSLTCHTERGNPPPTYTWTNLDQGRSRSVLGRSNTQTGVMTIGNLSEFQFGHYQCNASNILGFSTCIVELTEELGDGAIAGAVIASLLAAGLVVFLVWYITHRLKKKNQYKAAKAKGSTEMQARPQSGDSVKYASVQAHQPSTKALPVPQDPSAQYHEQDPEV</sequence>
<dbReference type="InterPro" id="IPR007110">
    <property type="entry name" value="Ig-like_dom"/>
</dbReference>
<keyword evidence="3 11" id="KW-0812">Transmembrane</keyword>
<evidence type="ECO:0000256" key="6">
    <source>
        <dbReference type="ARBA" id="ARBA00022989"/>
    </source>
</evidence>
<dbReference type="SMART" id="SM00409">
    <property type="entry name" value="IG"/>
    <property type="match status" value="2"/>
</dbReference>
<evidence type="ECO:0000256" key="10">
    <source>
        <dbReference type="SAM" id="MobiDB-lite"/>
    </source>
</evidence>
<keyword evidence="5" id="KW-0677">Repeat</keyword>
<evidence type="ECO:0000256" key="11">
    <source>
        <dbReference type="SAM" id="Phobius"/>
    </source>
</evidence>
<name>A0A8T3E7F3_9TELE</name>
<evidence type="ECO:0000256" key="4">
    <source>
        <dbReference type="ARBA" id="ARBA00022729"/>
    </source>
</evidence>
<evidence type="ECO:0000256" key="7">
    <source>
        <dbReference type="ARBA" id="ARBA00023136"/>
    </source>
</evidence>
<evidence type="ECO:0000256" key="3">
    <source>
        <dbReference type="ARBA" id="ARBA00022692"/>
    </source>
</evidence>
<keyword evidence="6 11" id="KW-1133">Transmembrane helix</keyword>
<dbReference type="GO" id="GO:0005886">
    <property type="term" value="C:plasma membrane"/>
    <property type="evidence" value="ECO:0007669"/>
    <property type="project" value="InterPro"/>
</dbReference>
<dbReference type="Proteomes" id="UP000829720">
    <property type="component" value="Unassembled WGS sequence"/>
</dbReference>
<dbReference type="SUPFAM" id="SSF48726">
    <property type="entry name" value="Immunoglobulin"/>
    <property type="match status" value="2"/>
</dbReference>
<dbReference type="PROSITE" id="PS50835">
    <property type="entry name" value="IG_LIKE"/>
    <property type="match status" value="2"/>
</dbReference>
<dbReference type="AlphaFoldDB" id="A0A8T3E7F3"/>
<keyword evidence="9" id="KW-0393">Immunoglobulin domain</keyword>
<dbReference type="InterPro" id="IPR003598">
    <property type="entry name" value="Ig_sub2"/>
</dbReference>
<feature type="chain" id="PRO_5035872755" description="V-set and immunoglobulin domain-containing protein 1" evidence="12">
    <location>
        <begin position="21"/>
        <end position="321"/>
    </location>
</feature>
<feature type="transmembrane region" description="Helical" evidence="11">
    <location>
        <begin position="236"/>
        <end position="259"/>
    </location>
</feature>
<accession>A0A8T3E7F3</accession>
<feature type="domain" description="Ig-like" evidence="13">
    <location>
        <begin position="21"/>
        <end position="135"/>
    </location>
</feature>
<comment type="subcellular location">
    <subcellularLocation>
        <location evidence="1">Membrane</location>
        <topology evidence="1">Single-pass type I membrane protein</topology>
    </subcellularLocation>
</comment>
<evidence type="ECO:0000256" key="8">
    <source>
        <dbReference type="ARBA" id="ARBA00023157"/>
    </source>
</evidence>
<dbReference type="GO" id="GO:0003382">
    <property type="term" value="P:epithelial cell morphogenesis"/>
    <property type="evidence" value="ECO:0007669"/>
    <property type="project" value="InterPro"/>
</dbReference>
<keyword evidence="15" id="KW-1185">Reference proteome</keyword>
<feature type="region of interest" description="Disordered" evidence="10">
    <location>
        <begin position="272"/>
        <end position="321"/>
    </location>
</feature>
<dbReference type="Gene3D" id="2.60.40.10">
    <property type="entry name" value="Immunoglobulins"/>
    <property type="match status" value="2"/>
</dbReference>
<evidence type="ECO:0000313" key="15">
    <source>
        <dbReference type="Proteomes" id="UP000829720"/>
    </source>
</evidence>
<evidence type="ECO:0000256" key="12">
    <source>
        <dbReference type="SAM" id="SignalP"/>
    </source>
</evidence>
<dbReference type="Pfam" id="PF13927">
    <property type="entry name" value="Ig_3"/>
    <property type="match status" value="1"/>
</dbReference>
<keyword evidence="7 11" id="KW-0472">Membrane</keyword>
<evidence type="ECO:0000256" key="5">
    <source>
        <dbReference type="ARBA" id="ARBA00022737"/>
    </source>
</evidence>
<protein>
    <recommendedName>
        <fullName evidence="2">V-set and immunoglobulin domain-containing protein 1</fullName>
    </recommendedName>
</protein>
<dbReference type="EMBL" id="JAERUA010000002">
    <property type="protein sequence ID" value="KAI1903597.1"/>
    <property type="molecule type" value="Genomic_DNA"/>
</dbReference>
<reference evidence="14" key="1">
    <citation type="submission" date="2021-01" db="EMBL/GenBank/DDBJ databases">
        <authorList>
            <person name="Zahm M."/>
            <person name="Roques C."/>
            <person name="Cabau C."/>
            <person name="Klopp C."/>
            <person name="Donnadieu C."/>
            <person name="Jouanno E."/>
            <person name="Lampietro C."/>
            <person name="Louis A."/>
            <person name="Herpin A."/>
            <person name="Echchiki A."/>
            <person name="Berthelot C."/>
            <person name="Parey E."/>
            <person name="Roest-Crollius H."/>
            <person name="Braasch I."/>
            <person name="Postlethwait J."/>
            <person name="Bobe J."/>
            <person name="Montfort J."/>
            <person name="Bouchez O."/>
            <person name="Begum T."/>
            <person name="Mejri S."/>
            <person name="Adams A."/>
            <person name="Chen W.-J."/>
            <person name="Guiguen Y."/>
        </authorList>
    </citation>
    <scope>NUCLEOTIDE SEQUENCE</scope>
    <source>
        <tissue evidence="14">Blood</tissue>
    </source>
</reference>
<dbReference type="InterPro" id="IPR029861">
    <property type="entry name" value="VSIG1"/>
</dbReference>
<dbReference type="InterPro" id="IPR036179">
    <property type="entry name" value="Ig-like_dom_sf"/>
</dbReference>
<evidence type="ECO:0000256" key="2">
    <source>
        <dbReference type="ARBA" id="ARBA00017514"/>
    </source>
</evidence>
<gene>
    <name evidence="14" type="ORF">AGOR_G00028840</name>
</gene>
<keyword evidence="8" id="KW-1015">Disulfide bond</keyword>
<dbReference type="InterPro" id="IPR013783">
    <property type="entry name" value="Ig-like_fold"/>
</dbReference>
<dbReference type="InterPro" id="IPR013106">
    <property type="entry name" value="Ig_V-set"/>
</dbReference>
<evidence type="ECO:0000259" key="13">
    <source>
        <dbReference type="PROSITE" id="PS50835"/>
    </source>
</evidence>
<organism evidence="14 15">
    <name type="scientific">Albula goreensis</name>
    <dbReference type="NCBI Taxonomy" id="1534307"/>
    <lineage>
        <taxon>Eukaryota</taxon>
        <taxon>Metazoa</taxon>
        <taxon>Chordata</taxon>
        <taxon>Craniata</taxon>
        <taxon>Vertebrata</taxon>
        <taxon>Euteleostomi</taxon>
        <taxon>Actinopterygii</taxon>
        <taxon>Neopterygii</taxon>
        <taxon>Teleostei</taxon>
        <taxon>Albuliformes</taxon>
        <taxon>Albulidae</taxon>
        <taxon>Albula</taxon>
    </lineage>
</organism>
<dbReference type="InterPro" id="IPR003599">
    <property type="entry name" value="Ig_sub"/>
</dbReference>
<evidence type="ECO:0000256" key="9">
    <source>
        <dbReference type="ARBA" id="ARBA00023319"/>
    </source>
</evidence>
<dbReference type="OrthoDB" id="190835at2759"/>
<feature type="compositionally biased region" description="Polar residues" evidence="10">
    <location>
        <begin position="277"/>
        <end position="287"/>
    </location>
</feature>